<gene>
    <name evidence="1" type="ORF">R1flu_023790</name>
</gene>
<protein>
    <submittedName>
        <fullName evidence="1">Uncharacterized protein</fullName>
    </submittedName>
</protein>
<evidence type="ECO:0000313" key="1">
    <source>
        <dbReference type="EMBL" id="KAL2612098.1"/>
    </source>
</evidence>
<organism evidence="1 2">
    <name type="scientific">Riccia fluitans</name>
    <dbReference type="NCBI Taxonomy" id="41844"/>
    <lineage>
        <taxon>Eukaryota</taxon>
        <taxon>Viridiplantae</taxon>
        <taxon>Streptophyta</taxon>
        <taxon>Embryophyta</taxon>
        <taxon>Marchantiophyta</taxon>
        <taxon>Marchantiopsida</taxon>
        <taxon>Marchantiidae</taxon>
        <taxon>Marchantiales</taxon>
        <taxon>Ricciaceae</taxon>
        <taxon>Riccia</taxon>
    </lineage>
</organism>
<dbReference type="AlphaFoldDB" id="A0ABD1XT17"/>
<comment type="caution">
    <text evidence="1">The sequence shown here is derived from an EMBL/GenBank/DDBJ whole genome shotgun (WGS) entry which is preliminary data.</text>
</comment>
<reference evidence="1 2" key="1">
    <citation type="submission" date="2024-09" db="EMBL/GenBank/DDBJ databases">
        <title>Chromosome-scale assembly of Riccia fluitans.</title>
        <authorList>
            <person name="Paukszto L."/>
            <person name="Sawicki J."/>
            <person name="Karawczyk K."/>
            <person name="Piernik-Szablinska J."/>
            <person name="Szczecinska M."/>
            <person name="Mazdziarz M."/>
        </authorList>
    </citation>
    <scope>NUCLEOTIDE SEQUENCE [LARGE SCALE GENOMIC DNA]</scope>
    <source>
        <strain evidence="1">Rf_01</strain>
        <tissue evidence="1">Aerial parts of the thallus</tissue>
    </source>
</reference>
<dbReference type="EMBL" id="JBHFFA010000007">
    <property type="protein sequence ID" value="KAL2612098.1"/>
    <property type="molecule type" value="Genomic_DNA"/>
</dbReference>
<proteinExistence type="predicted"/>
<evidence type="ECO:0000313" key="2">
    <source>
        <dbReference type="Proteomes" id="UP001605036"/>
    </source>
</evidence>
<accession>A0ABD1XT17</accession>
<keyword evidence="2" id="KW-1185">Reference proteome</keyword>
<name>A0ABD1XT17_9MARC</name>
<dbReference type="Proteomes" id="UP001605036">
    <property type="component" value="Unassembled WGS sequence"/>
</dbReference>
<sequence>MLPPGANEETSCSHEARIEIAAGVQRRTGTQTIKLPRLDCTDLDSSPEFVSNWWISCLVDRIGRAKWSNLSIPELIQRFPLLMKGSKD</sequence>